<organism evidence="1 2">
    <name type="scientific">Mycoplasma haematolamae (strain Purdue)</name>
    <dbReference type="NCBI Taxonomy" id="1212765"/>
    <lineage>
        <taxon>Bacteria</taxon>
        <taxon>Bacillati</taxon>
        <taxon>Mycoplasmatota</taxon>
        <taxon>Mollicutes</taxon>
        <taxon>Mycoplasmataceae</taxon>
        <taxon>Mycoplasma</taxon>
    </lineage>
</organism>
<keyword evidence="2" id="KW-1185">Reference proteome</keyword>
<protein>
    <submittedName>
        <fullName evidence="1">Uncharacterized protein</fullName>
    </submittedName>
</protein>
<name>I7CFX3_MYCHA</name>
<sequence>MIASSKILTALGIAGGIGAGPYGIAMVSSKVVSAPPAQGKQGFGETCLLDEKTCAILRDPTWEEDTEEDEKNTWQEQQRDDDFCGWGFDFMPDLNTYEKCLKYEQEEKKST</sequence>
<dbReference type="STRING" id="1212765.MHLP_02730"/>
<reference evidence="1 2" key="1">
    <citation type="journal article" date="2012" name="J. Bacteriol.">
        <title>Genome Sequence of "Candidatus Mycoplasma haemolamae" Strain Purdue, a Red Blood Cell Pathogen of Alpacas (Vicugna pacos) and Llamas (Lama glama).</title>
        <authorList>
            <person name="Guimaraes A.M."/>
            <person name="Toth B."/>
            <person name="Santos A.P."/>
            <person name="do Nascimento N.C."/>
            <person name="Kritchevsky J.E."/>
            <person name="Messick J.B."/>
        </authorList>
    </citation>
    <scope>NUCLEOTIDE SEQUENCE [LARGE SCALE GENOMIC DNA]</scope>
    <source>
        <strain evidence="1 2">Purdue</strain>
    </source>
</reference>
<dbReference type="OrthoDB" id="399265at2"/>
<dbReference type="KEGG" id="mhl:MHLP_02730"/>
<dbReference type="Proteomes" id="UP000006502">
    <property type="component" value="Chromosome"/>
</dbReference>
<evidence type="ECO:0000313" key="1">
    <source>
        <dbReference type="EMBL" id="AFO52126.1"/>
    </source>
</evidence>
<proteinExistence type="predicted"/>
<dbReference type="HOGENOM" id="CLU_159943_0_0_14"/>
<accession>I7CFX3</accession>
<dbReference type="AlphaFoldDB" id="I7CFX3"/>
<dbReference type="PATRIC" id="fig|1212765.3.peg.613"/>
<gene>
    <name evidence="1" type="ordered locus">MHLP_02730</name>
</gene>
<evidence type="ECO:0000313" key="2">
    <source>
        <dbReference type="Proteomes" id="UP000006502"/>
    </source>
</evidence>
<dbReference type="EMBL" id="CP003731">
    <property type="protein sequence ID" value="AFO52126.1"/>
    <property type="molecule type" value="Genomic_DNA"/>
</dbReference>
<reference evidence="2" key="2">
    <citation type="submission" date="2012-07" db="EMBL/GenBank/DDBJ databases">
        <title>Complete genome sequence of 'Candidatus Mycoplasma haemolamae'.</title>
        <authorList>
            <person name="Guimaraes A.M.S."/>
            <person name="Toth B."/>
            <person name="Santos A.P."/>
            <person name="Nascimento N.C."/>
            <person name="Sojka J.E."/>
            <person name="Messick J.B."/>
        </authorList>
    </citation>
    <scope>NUCLEOTIDE SEQUENCE [LARGE SCALE GENOMIC DNA]</scope>
    <source>
        <strain evidence="2">Purdue</strain>
    </source>
</reference>